<keyword evidence="3" id="KW-1185">Reference proteome</keyword>
<dbReference type="AlphaFoldDB" id="A0A5C5U3Y9"/>
<protein>
    <submittedName>
        <fullName evidence="2">Uncharacterized protein</fullName>
    </submittedName>
</protein>
<evidence type="ECO:0000313" key="3">
    <source>
        <dbReference type="Proteomes" id="UP000315949"/>
    </source>
</evidence>
<name>A0A5C5U3Y9_9GAMM</name>
<sequence length="88" mass="9407">MEDAISNSLTRSVLSLITRRRRPKAGAHPPAAARIARPVARPQAPARAVVARAGASRRRAPHPGYIHGHYLSGAGRSARATQPLFRVA</sequence>
<dbReference type="Proteomes" id="UP000315949">
    <property type="component" value="Unassembled WGS sequence"/>
</dbReference>
<gene>
    <name evidence="2" type="ORF">FQY79_04630</name>
</gene>
<organism evidence="2 3">
    <name type="scientific">Luteimonas wenzhouensis</name>
    <dbReference type="NCBI Taxonomy" id="2599615"/>
    <lineage>
        <taxon>Bacteria</taxon>
        <taxon>Pseudomonadati</taxon>
        <taxon>Pseudomonadota</taxon>
        <taxon>Gammaproteobacteria</taxon>
        <taxon>Lysobacterales</taxon>
        <taxon>Lysobacteraceae</taxon>
        <taxon>Luteimonas</taxon>
    </lineage>
</organism>
<accession>A0A5C5U3Y9</accession>
<evidence type="ECO:0000256" key="1">
    <source>
        <dbReference type="SAM" id="MobiDB-lite"/>
    </source>
</evidence>
<feature type="compositionally biased region" description="Low complexity" evidence="1">
    <location>
        <begin position="26"/>
        <end position="54"/>
    </location>
</feature>
<dbReference type="EMBL" id="VOHE01000002">
    <property type="protein sequence ID" value="TWT20624.1"/>
    <property type="molecule type" value="Genomic_DNA"/>
</dbReference>
<evidence type="ECO:0000313" key="2">
    <source>
        <dbReference type="EMBL" id="TWT20624.1"/>
    </source>
</evidence>
<reference evidence="2 3" key="1">
    <citation type="submission" date="2019-07" db="EMBL/GenBank/DDBJ databases">
        <title>Luteimonas sp. YD-1 nov., isolated from acidic soil.</title>
        <authorList>
            <person name="Zhou J."/>
        </authorList>
    </citation>
    <scope>NUCLEOTIDE SEQUENCE [LARGE SCALE GENOMIC DNA]</scope>
    <source>
        <strain evidence="2 3">YD-1</strain>
    </source>
</reference>
<dbReference type="RefSeq" id="WP_146311259.1">
    <property type="nucleotide sequence ID" value="NZ_VOHE01000002.1"/>
</dbReference>
<proteinExistence type="predicted"/>
<comment type="caution">
    <text evidence="2">The sequence shown here is derived from an EMBL/GenBank/DDBJ whole genome shotgun (WGS) entry which is preliminary data.</text>
</comment>
<feature type="region of interest" description="Disordered" evidence="1">
    <location>
        <begin position="17"/>
        <end position="71"/>
    </location>
</feature>